<evidence type="ECO:0000313" key="1">
    <source>
        <dbReference type="EMBL" id="WZV96285.1"/>
    </source>
</evidence>
<dbReference type="InterPro" id="IPR027417">
    <property type="entry name" value="P-loop_NTPase"/>
</dbReference>
<accession>A0ABZ3B0S0</accession>
<sequence>MKPMSNKFWRELNGERYRWAEQCYVDFLRLCDADRLIQSADNVASQVSIIVYGPSQVGKTSLILTLLGVKTSCFENVSHILRGGQPLGNSATACTYRYRVSEDDGWYFSHLEHGQRRFSDKEAKTVFAAIRKKMEHARGRMDSIDVFIPAGFFSSQRDHATRYVIRDLPGIQAAKAVERDYVTTLMGQYLSAADVVLLTGKVDYLGFLKPEELENTLLRDWLWQSHRYKIILTRCYSDATLQMRLQQGEFTDAEALRNYLLKQINTLDLMLPEEMKGQLFPIECGNSWLHLQNKQDAYAHQCATLRRVYFDELHNQLDAATNPLSRLRSGFALPQFLSKQIARLAECVAADKQQRIEAVNRHIKQLKACAARLAKTNARLEGLHADKAAIDQRDTAFHFMPPLFSGWASALSAPQTVSQLKTHLDDARQALRQAWRTWCLGNAVLPDISRQLLRSEKIDRLYDELSGYHLDKYWRTGNFAKDQQRVQSAIAGDVHTLVNSAAKLSDVLREQQQTAIVRRIRSLQRGTRRFEHAMAFRREEINRLLASINQLTRDFAAQQAVLVSQLDASRRFKEVIEGAKKSRAHAINAQFFAAHASREQRVALVLASKTLEKDYRYINMLGESA</sequence>
<dbReference type="SUPFAM" id="SSF52540">
    <property type="entry name" value="P-loop containing nucleoside triphosphate hydrolases"/>
    <property type="match status" value="1"/>
</dbReference>
<dbReference type="RefSeq" id="WP_342320603.1">
    <property type="nucleotide sequence ID" value="NZ_CP151800.1"/>
</dbReference>
<dbReference type="EMBL" id="CP151800">
    <property type="protein sequence ID" value="WZV96285.1"/>
    <property type="molecule type" value="Genomic_DNA"/>
</dbReference>
<evidence type="ECO:0000313" key="2">
    <source>
        <dbReference type="Proteomes" id="UP001466893"/>
    </source>
</evidence>
<gene>
    <name evidence="1" type="ORF">AAEY27_11305</name>
</gene>
<protein>
    <submittedName>
        <fullName evidence="1">Uncharacterized protein</fullName>
    </submittedName>
</protein>
<keyword evidence="2" id="KW-1185">Reference proteome</keyword>
<proteinExistence type="predicted"/>
<name>A0ABZ3B0S0_9ENTR</name>
<reference evidence="1 2" key="1">
    <citation type="submission" date="2024-04" db="EMBL/GenBank/DDBJ databases">
        <title>Kosakonia calanthae sp. nov., a halophilic bacterium isolated from leaves of Calanthe tiplacata.</title>
        <authorList>
            <person name="Wu P."/>
        </authorList>
    </citation>
    <scope>NUCLEOTIDE SEQUENCE [LARGE SCALE GENOMIC DNA]</scope>
    <source>
        <strain evidence="1 2">BYX6</strain>
    </source>
</reference>
<organism evidence="1 2">
    <name type="scientific">Kosakonia calanthes</name>
    <dbReference type="NCBI Taxonomy" id="3139408"/>
    <lineage>
        <taxon>Bacteria</taxon>
        <taxon>Pseudomonadati</taxon>
        <taxon>Pseudomonadota</taxon>
        <taxon>Gammaproteobacteria</taxon>
        <taxon>Enterobacterales</taxon>
        <taxon>Enterobacteriaceae</taxon>
        <taxon>Kosakonia</taxon>
    </lineage>
</organism>
<dbReference type="Proteomes" id="UP001466893">
    <property type="component" value="Chromosome"/>
</dbReference>